<dbReference type="AlphaFoldDB" id="A0A316AF02"/>
<dbReference type="OrthoDB" id="6293727at2"/>
<keyword evidence="1" id="KW-1133">Transmembrane helix</keyword>
<keyword evidence="1" id="KW-0812">Transmembrane</keyword>
<sequence length="93" mass="9588">MGNLVWTVLGTGSGLAAQSAARSVIKKLWVLATGKQPPANPLSPHVALAEAVGWAVVSGAVVGVVRMLATREAAKFYEKSAGHLPKKLQDVSA</sequence>
<comment type="caution">
    <text evidence="2">The sequence shown here is derived from an EMBL/GenBank/DDBJ whole genome shotgun (WGS) entry which is preliminary data.</text>
</comment>
<protein>
    <submittedName>
        <fullName evidence="2">Uncharacterized protein DUF4235</fullName>
    </submittedName>
</protein>
<reference evidence="2 3" key="1">
    <citation type="submission" date="2018-03" db="EMBL/GenBank/DDBJ databases">
        <title>Genomic Encyclopedia of Archaeal and Bacterial Type Strains, Phase II (KMG-II): from individual species to whole genera.</title>
        <authorList>
            <person name="Goeker M."/>
        </authorList>
    </citation>
    <scope>NUCLEOTIDE SEQUENCE [LARGE SCALE GENOMIC DNA]</scope>
    <source>
        <strain evidence="2 3">DSM 44889</strain>
    </source>
</reference>
<evidence type="ECO:0000313" key="3">
    <source>
        <dbReference type="Proteomes" id="UP000245469"/>
    </source>
</evidence>
<dbReference type="Proteomes" id="UP000245469">
    <property type="component" value="Unassembled WGS sequence"/>
</dbReference>
<proteinExistence type="predicted"/>
<evidence type="ECO:0000256" key="1">
    <source>
        <dbReference type="SAM" id="Phobius"/>
    </source>
</evidence>
<dbReference type="RefSeq" id="WP_109772892.1">
    <property type="nucleotide sequence ID" value="NZ_QGDQ01000002.1"/>
</dbReference>
<organism evidence="2 3">
    <name type="scientific">Quadrisphaera granulorum</name>
    <dbReference type="NCBI Taxonomy" id="317664"/>
    <lineage>
        <taxon>Bacteria</taxon>
        <taxon>Bacillati</taxon>
        <taxon>Actinomycetota</taxon>
        <taxon>Actinomycetes</taxon>
        <taxon>Kineosporiales</taxon>
        <taxon>Kineosporiaceae</taxon>
        <taxon>Quadrisphaera</taxon>
    </lineage>
</organism>
<keyword evidence="3" id="KW-1185">Reference proteome</keyword>
<dbReference type="InterPro" id="IPR025329">
    <property type="entry name" value="DUF4235"/>
</dbReference>
<keyword evidence="1" id="KW-0472">Membrane</keyword>
<feature type="transmembrane region" description="Helical" evidence="1">
    <location>
        <begin position="47"/>
        <end position="69"/>
    </location>
</feature>
<dbReference type="EMBL" id="QGDQ01000002">
    <property type="protein sequence ID" value="PWJ55848.1"/>
    <property type="molecule type" value="Genomic_DNA"/>
</dbReference>
<evidence type="ECO:0000313" key="2">
    <source>
        <dbReference type="EMBL" id="PWJ55848.1"/>
    </source>
</evidence>
<accession>A0A316AF02</accession>
<gene>
    <name evidence="2" type="ORF">BXY45_102215</name>
</gene>
<dbReference type="Pfam" id="PF14019">
    <property type="entry name" value="DUF4235"/>
    <property type="match status" value="1"/>
</dbReference>
<name>A0A316AF02_9ACTN</name>